<comment type="caution">
    <text evidence="2">The sequence shown here is derived from an EMBL/GenBank/DDBJ whole genome shotgun (WGS) entry which is preliminary data.</text>
</comment>
<evidence type="ECO:0000313" key="3">
    <source>
        <dbReference type="Proteomes" id="UP001225316"/>
    </source>
</evidence>
<reference evidence="2 3" key="1">
    <citation type="submission" date="2023-04" db="EMBL/GenBank/DDBJ databases">
        <title>A novel bacteria isolated from coastal sediment.</title>
        <authorList>
            <person name="Liu X.-J."/>
            <person name="Du Z.-J."/>
        </authorList>
    </citation>
    <scope>NUCLEOTIDE SEQUENCE [LARGE SCALE GENOMIC DNA]</scope>
    <source>
        <strain evidence="2 3">SDUM461003</strain>
    </source>
</reference>
<dbReference type="PANTHER" id="PTHR36966">
    <property type="entry name" value="REP-ASSOCIATED TYROSINE TRANSPOSASE"/>
    <property type="match status" value="1"/>
</dbReference>
<dbReference type="InterPro" id="IPR052715">
    <property type="entry name" value="RAYT_transposase"/>
</dbReference>
<dbReference type="InterPro" id="IPR002686">
    <property type="entry name" value="Transposase_17"/>
</dbReference>
<gene>
    <name evidence="2" type="ORF">QEH52_18780</name>
</gene>
<accession>A0ABU1AZN3</accession>
<evidence type="ECO:0000259" key="1">
    <source>
        <dbReference type="SMART" id="SM01321"/>
    </source>
</evidence>
<dbReference type="Pfam" id="PF01797">
    <property type="entry name" value="Y1_Tnp"/>
    <property type="match status" value="1"/>
</dbReference>
<dbReference type="Proteomes" id="UP001225316">
    <property type="component" value="Unassembled WGS sequence"/>
</dbReference>
<dbReference type="EMBL" id="JARXHW010000087">
    <property type="protein sequence ID" value="MDQ8209577.1"/>
    <property type="molecule type" value="Genomic_DNA"/>
</dbReference>
<dbReference type="SMART" id="SM01321">
    <property type="entry name" value="Y1_Tnp"/>
    <property type="match status" value="1"/>
</dbReference>
<dbReference type="Gene3D" id="3.30.70.1290">
    <property type="entry name" value="Transposase IS200-like"/>
    <property type="match status" value="1"/>
</dbReference>
<proteinExistence type="predicted"/>
<feature type="domain" description="Transposase IS200-like" evidence="1">
    <location>
        <begin position="23"/>
        <end position="183"/>
    </location>
</feature>
<dbReference type="PANTHER" id="PTHR36966:SF1">
    <property type="entry name" value="REP-ASSOCIATED TYROSINE TRANSPOSASE"/>
    <property type="match status" value="1"/>
</dbReference>
<sequence>MLRLMYELKLKRIWHTQLPHWEVERGIYFITIRCTNSLPSEVKKRIQEIQTSLAETSSDDSNFQQLQRQYFLCLEKYQDRGLGFTPFLDETCCERALASFKALENLGWHIEHYALMPNHVHLVVRSEEAADMAKTWSEWKGRLAFECNRVLNRQGSFWQNDWFDHVCRNENETARVVTYVLNNPIKAKLGRNYKWVG</sequence>
<name>A0ABU1AZN3_9BACT</name>
<evidence type="ECO:0000313" key="2">
    <source>
        <dbReference type="EMBL" id="MDQ8209577.1"/>
    </source>
</evidence>
<dbReference type="SUPFAM" id="SSF143422">
    <property type="entry name" value="Transposase IS200-like"/>
    <property type="match status" value="1"/>
</dbReference>
<dbReference type="RefSeq" id="WP_308952494.1">
    <property type="nucleotide sequence ID" value="NZ_JARXHW010000087.1"/>
</dbReference>
<organism evidence="2 3">
    <name type="scientific">Thalassobacterium maritimum</name>
    <dbReference type="NCBI Taxonomy" id="3041265"/>
    <lineage>
        <taxon>Bacteria</taxon>
        <taxon>Pseudomonadati</taxon>
        <taxon>Verrucomicrobiota</taxon>
        <taxon>Opitutia</taxon>
        <taxon>Puniceicoccales</taxon>
        <taxon>Coraliomargaritaceae</taxon>
        <taxon>Thalassobacterium</taxon>
    </lineage>
</organism>
<protein>
    <submittedName>
        <fullName evidence="2">Transposase</fullName>
    </submittedName>
</protein>
<keyword evidence="3" id="KW-1185">Reference proteome</keyword>
<dbReference type="InterPro" id="IPR036515">
    <property type="entry name" value="Transposase_17_sf"/>
</dbReference>